<accession>A0A813LDC2</accession>
<evidence type="ECO:0000313" key="2">
    <source>
        <dbReference type="Proteomes" id="UP000626109"/>
    </source>
</evidence>
<reference evidence="1" key="1">
    <citation type="submission" date="2021-02" db="EMBL/GenBank/DDBJ databases">
        <authorList>
            <person name="Dougan E. K."/>
            <person name="Rhodes N."/>
            <person name="Thang M."/>
            <person name="Chan C."/>
        </authorList>
    </citation>
    <scope>NUCLEOTIDE SEQUENCE</scope>
</reference>
<name>A0A813LDC2_POLGL</name>
<comment type="caution">
    <text evidence="1">The sequence shown here is derived from an EMBL/GenBank/DDBJ whole genome shotgun (WGS) entry which is preliminary data.</text>
</comment>
<sequence>MVLVCQSLLYLSKQGTVFNKQLYDRWFKPAAEHLACLRSSRKPAPMLQLQVLPVKPLRGLACRSTRVKLGELLKSVPGAMFPRFVQHKYQATNMRQFPSCVQAPHPESHA</sequence>
<dbReference type="EMBL" id="CAJNNW010034507">
    <property type="protein sequence ID" value="CAE8722949.1"/>
    <property type="molecule type" value="Genomic_DNA"/>
</dbReference>
<dbReference type="AlphaFoldDB" id="A0A813LDC2"/>
<dbReference type="Proteomes" id="UP000626109">
    <property type="component" value="Unassembled WGS sequence"/>
</dbReference>
<evidence type="ECO:0000313" key="1">
    <source>
        <dbReference type="EMBL" id="CAE8722949.1"/>
    </source>
</evidence>
<gene>
    <name evidence="1" type="ORF">PGLA2088_LOCUS42846</name>
</gene>
<proteinExistence type="predicted"/>
<protein>
    <submittedName>
        <fullName evidence="1">Uncharacterized protein</fullName>
    </submittedName>
</protein>
<organism evidence="1 2">
    <name type="scientific">Polarella glacialis</name>
    <name type="common">Dinoflagellate</name>
    <dbReference type="NCBI Taxonomy" id="89957"/>
    <lineage>
        <taxon>Eukaryota</taxon>
        <taxon>Sar</taxon>
        <taxon>Alveolata</taxon>
        <taxon>Dinophyceae</taxon>
        <taxon>Suessiales</taxon>
        <taxon>Suessiaceae</taxon>
        <taxon>Polarella</taxon>
    </lineage>
</organism>